<sequence>MSSSNETSETSEHEDEESSMSISNDEESSLSYFWDDDYGDVSYSRIRYKWQIKNFSKEYSKASIGDLWRAPMLEDMSHMCWFLTIYPKGASKKFKDYMSLHINVEYQRVNVTVLLFIINKDGKEVNMITTGSTRFKSRHYGHFFYHFIKLDELFRRHDLLPNDTLTIGFEVLYNMNLCEIHETQSLDEYEELFINPKYSDITFLVEGKEILAHKAIIASKSPVFAAMFEHKMKENFESIVKVTDFSFIVMYELLRFIYAGKVKDIASIATDLLMASEKYLIERLKLLCEIQLGQDICFKNLGEYLNLANVCNSSHLKSRCCNFIRDYREAIFDTPISKYICEVDKSTWELFLKPDFSFPEWKPGEGIII</sequence>
<reference evidence="1" key="1">
    <citation type="submission" date="2023-04" db="EMBL/GenBank/DDBJ databases">
        <title>A chromosome-level genome assembly of the parasitoid wasp Eretmocerus hayati.</title>
        <authorList>
            <person name="Zhong Y."/>
            <person name="Liu S."/>
            <person name="Liu Y."/>
        </authorList>
    </citation>
    <scope>NUCLEOTIDE SEQUENCE</scope>
    <source>
        <strain evidence="1">ZJU_SS_LIU_2023</strain>
    </source>
</reference>
<dbReference type="EMBL" id="CM056743">
    <property type="protein sequence ID" value="KAJ8673301.1"/>
    <property type="molecule type" value="Genomic_DNA"/>
</dbReference>
<organism evidence="1 2">
    <name type="scientific">Eretmocerus hayati</name>
    <dbReference type="NCBI Taxonomy" id="131215"/>
    <lineage>
        <taxon>Eukaryota</taxon>
        <taxon>Metazoa</taxon>
        <taxon>Ecdysozoa</taxon>
        <taxon>Arthropoda</taxon>
        <taxon>Hexapoda</taxon>
        <taxon>Insecta</taxon>
        <taxon>Pterygota</taxon>
        <taxon>Neoptera</taxon>
        <taxon>Endopterygota</taxon>
        <taxon>Hymenoptera</taxon>
        <taxon>Apocrita</taxon>
        <taxon>Proctotrupomorpha</taxon>
        <taxon>Chalcidoidea</taxon>
        <taxon>Aphelinidae</taxon>
        <taxon>Aphelininae</taxon>
        <taxon>Eretmocerus</taxon>
    </lineage>
</organism>
<evidence type="ECO:0000313" key="1">
    <source>
        <dbReference type="EMBL" id="KAJ8673301.1"/>
    </source>
</evidence>
<keyword evidence="2" id="KW-1185">Reference proteome</keyword>
<accession>A0ACC2NRR8</accession>
<name>A0ACC2NRR8_9HYME</name>
<comment type="caution">
    <text evidence="1">The sequence shown here is derived from an EMBL/GenBank/DDBJ whole genome shotgun (WGS) entry which is preliminary data.</text>
</comment>
<evidence type="ECO:0000313" key="2">
    <source>
        <dbReference type="Proteomes" id="UP001239111"/>
    </source>
</evidence>
<gene>
    <name evidence="1" type="ORF">QAD02_004563</name>
</gene>
<dbReference type="Proteomes" id="UP001239111">
    <property type="component" value="Chromosome 3"/>
</dbReference>
<protein>
    <submittedName>
        <fullName evidence="1">Uncharacterized protein</fullName>
    </submittedName>
</protein>
<proteinExistence type="predicted"/>